<feature type="region of interest" description="Disordered" evidence="1">
    <location>
        <begin position="144"/>
        <end position="163"/>
    </location>
</feature>
<reference evidence="2 3" key="1">
    <citation type="journal article" date="2018" name="Genome Biol. Evol.">
        <title>Multiple Roots of Fruiting Body Formation in Amoebozoa.</title>
        <authorList>
            <person name="Hillmann F."/>
            <person name="Forbes G."/>
            <person name="Novohradska S."/>
            <person name="Ferling I."/>
            <person name="Riege K."/>
            <person name="Groth M."/>
            <person name="Westermann M."/>
            <person name="Marz M."/>
            <person name="Spaller T."/>
            <person name="Winckler T."/>
            <person name="Schaap P."/>
            <person name="Glockner G."/>
        </authorList>
    </citation>
    <scope>NUCLEOTIDE SEQUENCE [LARGE SCALE GENOMIC DNA]</scope>
    <source>
        <strain evidence="2 3">Jena</strain>
    </source>
</reference>
<protein>
    <submittedName>
        <fullName evidence="2">Uncharacterized protein</fullName>
    </submittedName>
</protein>
<sequence>MLQTHYIPDNHISLVFDITGVAFLQNIGMHIPPSDTSRDTLHLRVFVSLKSCFGPPKMTLHKIVESCGDYLDYDASGSVDLSASSHLWDLIATTTHSISSEAASISVAFSTNVNQCTHQMEKYGTTISHSLPRSWKDPSAVHTTSVEAPASGVEDSSTSVNQHRTPKIMQAKDNKDDLLPLLTILNRLNAAQFRSLTLFVSPTSLSTSGDVSPDLWIPQISSLIKRAKEEDLSQLKKFTEERGNGDQEQPFPSQLLSAWSLASGIPSRELESTMGLIASLHLLSKLLNSLSIMHLMKLFEVVPDSPPIQQLLLLQQVQQLFAQLQPDTLLNLQSQLSSAPPGTEHDLLLKILSLPSEYFQLYQPLRILLSLDQDELLRLRNVLPGLLPVQMLQLLQLLQLQPFDVLELRNLIVPSEDEEMEDELNRAMPKHAHPPSMPPSDANPDKRLTLQIVEQPPEKSVYKRNLKPNPMVMLAGDQRNNDGNLYIVPRLVRCDTFKEEPKFLTGNLPVRVTPGRVVTFRKLKVTTTSHQQQETLFCVRFELRRYSQAPLN</sequence>
<name>A0A2P6MPM8_9EUKA</name>
<gene>
    <name evidence="2" type="ORF">PROFUN_16725</name>
</gene>
<dbReference type="EMBL" id="MDYQ01000576">
    <property type="protein sequence ID" value="PRP73678.1"/>
    <property type="molecule type" value="Genomic_DNA"/>
</dbReference>
<evidence type="ECO:0000313" key="2">
    <source>
        <dbReference type="EMBL" id="PRP73678.1"/>
    </source>
</evidence>
<dbReference type="AlphaFoldDB" id="A0A2P6MPM8"/>
<evidence type="ECO:0000256" key="1">
    <source>
        <dbReference type="SAM" id="MobiDB-lite"/>
    </source>
</evidence>
<keyword evidence="3" id="KW-1185">Reference proteome</keyword>
<feature type="compositionally biased region" description="Polar residues" evidence="1">
    <location>
        <begin position="154"/>
        <end position="163"/>
    </location>
</feature>
<dbReference type="InParanoid" id="A0A2P6MPM8"/>
<evidence type="ECO:0000313" key="3">
    <source>
        <dbReference type="Proteomes" id="UP000241769"/>
    </source>
</evidence>
<organism evidence="2 3">
    <name type="scientific">Planoprotostelium fungivorum</name>
    <dbReference type="NCBI Taxonomy" id="1890364"/>
    <lineage>
        <taxon>Eukaryota</taxon>
        <taxon>Amoebozoa</taxon>
        <taxon>Evosea</taxon>
        <taxon>Variosea</taxon>
        <taxon>Cavosteliida</taxon>
        <taxon>Cavosteliaceae</taxon>
        <taxon>Planoprotostelium</taxon>
    </lineage>
</organism>
<comment type="caution">
    <text evidence="2">The sequence shown here is derived from an EMBL/GenBank/DDBJ whole genome shotgun (WGS) entry which is preliminary data.</text>
</comment>
<proteinExistence type="predicted"/>
<dbReference type="Proteomes" id="UP000241769">
    <property type="component" value="Unassembled WGS sequence"/>
</dbReference>
<feature type="non-terminal residue" evidence="2">
    <location>
        <position position="552"/>
    </location>
</feature>
<accession>A0A2P6MPM8</accession>